<evidence type="ECO:0000313" key="12">
    <source>
        <dbReference type="Proteomes" id="UP001231189"/>
    </source>
</evidence>
<proteinExistence type="inferred from homology"/>
<evidence type="ECO:0000313" key="11">
    <source>
        <dbReference type="EMBL" id="KAK1649578.1"/>
    </source>
</evidence>
<comment type="caution">
    <text evidence="11">The sequence shown here is derived from an EMBL/GenBank/DDBJ whole genome shotgun (WGS) entry which is preliminary data.</text>
</comment>
<keyword evidence="6" id="KW-0968">Cytoplasmic vesicle</keyword>
<dbReference type="InterPro" id="IPR044711">
    <property type="entry name" value="EC11-15"/>
</dbReference>
<evidence type="ECO:0000256" key="4">
    <source>
        <dbReference type="ARBA" id="ARBA00022729"/>
    </source>
</evidence>
<sequence>MAPVAQLAVLLALLFAAVGGASGLEAAAPAPAPLVARLDAAFAGLEGSVQQPSDGVGGWMMECWSAVTELRSCTNEIVLFFLSGDSFVSRDCCLIIRTITRHCWPAMLASVGFTAEEAGILRGFCDAEVGGAHAPPATPLVPPTAPAPAQAR</sequence>
<evidence type="ECO:0000256" key="3">
    <source>
        <dbReference type="ARBA" id="ARBA00022525"/>
    </source>
</evidence>
<dbReference type="Proteomes" id="UP001231189">
    <property type="component" value="Unassembled WGS sequence"/>
</dbReference>
<gene>
    <name evidence="11" type="ORF">QYE76_067383</name>
</gene>
<protein>
    <recommendedName>
        <fullName evidence="10">Prolamin-like domain-containing protein</fullName>
    </recommendedName>
</protein>
<dbReference type="AlphaFoldDB" id="A0AAD8WAX0"/>
<name>A0AAD8WAX0_LOLMU</name>
<organism evidence="11 12">
    <name type="scientific">Lolium multiflorum</name>
    <name type="common">Italian ryegrass</name>
    <name type="synonym">Lolium perenne subsp. multiflorum</name>
    <dbReference type="NCBI Taxonomy" id="4521"/>
    <lineage>
        <taxon>Eukaryota</taxon>
        <taxon>Viridiplantae</taxon>
        <taxon>Streptophyta</taxon>
        <taxon>Embryophyta</taxon>
        <taxon>Tracheophyta</taxon>
        <taxon>Spermatophyta</taxon>
        <taxon>Magnoliopsida</taxon>
        <taxon>Liliopsida</taxon>
        <taxon>Poales</taxon>
        <taxon>Poaceae</taxon>
        <taxon>BOP clade</taxon>
        <taxon>Pooideae</taxon>
        <taxon>Poodae</taxon>
        <taxon>Poeae</taxon>
        <taxon>Poeae Chloroplast Group 2 (Poeae type)</taxon>
        <taxon>Loliodinae</taxon>
        <taxon>Loliinae</taxon>
        <taxon>Lolium</taxon>
    </lineage>
</organism>
<dbReference type="PANTHER" id="PTHR35293">
    <property type="entry name" value="EGG CELL-SECRETED PROTEIN 1.5"/>
    <property type="match status" value="1"/>
</dbReference>
<dbReference type="GO" id="GO:0005576">
    <property type="term" value="C:extracellular region"/>
    <property type="evidence" value="ECO:0007669"/>
    <property type="project" value="UniProtKB-SubCell"/>
</dbReference>
<dbReference type="InterPro" id="IPR008502">
    <property type="entry name" value="Prolamin-like"/>
</dbReference>
<evidence type="ECO:0000256" key="7">
    <source>
        <dbReference type="ARBA" id="ARBA00034457"/>
    </source>
</evidence>
<comment type="function">
    <text evidence="7">Involved in the regulation of gamete interactions during the double fertilization and to prevent multiple-pollen tube attraction; mediates the redistribution of the gamete fusogen HAP2/GCS1 to the cell surface after secretion upon sperm arrival.</text>
</comment>
<dbReference type="GO" id="GO:2000008">
    <property type="term" value="P:regulation of protein localization to cell surface"/>
    <property type="evidence" value="ECO:0007669"/>
    <property type="project" value="UniProtKB-ARBA"/>
</dbReference>
<dbReference type="Pfam" id="PF05617">
    <property type="entry name" value="Prolamin_like"/>
    <property type="match status" value="1"/>
</dbReference>
<evidence type="ECO:0000259" key="10">
    <source>
        <dbReference type="Pfam" id="PF05617"/>
    </source>
</evidence>
<dbReference type="PANTHER" id="PTHR35293:SF12">
    <property type="entry name" value="EXPRESSED PROTEIN"/>
    <property type="match status" value="1"/>
</dbReference>
<keyword evidence="5" id="KW-0278">Fertilization</keyword>
<evidence type="ECO:0000256" key="8">
    <source>
        <dbReference type="ARBA" id="ARBA00034484"/>
    </source>
</evidence>
<keyword evidence="3" id="KW-0964">Secreted</keyword>
<evidence type="ECO:0000256" key="1">
    <source>
        <dbReference type="ARBA" id="ARBA00004541"/>
    </source>
</evidence>
<dbReference type="EMBL" id="JAUUTY010000004">
    <property type="protein sequence ID" value="KAK1649578.1"/>
    <property type="molecule type" value="Genomic_DNA"/>
</dbReference>
<feature type="signal peptide" evidence="9">
    <location>
        <begin position="1"/>
        <end position="23"/>
    </location>
</feature>
<accession>A0AAD8WAX0</accession>
<keyword evidence="12" id="KW-1185">Reference proteome</keyword>
<feature type="domain" description="Prolamin-like" evidence="10">
    <location>
        <begin position="62"/>
        <end position="126"/>
    </location>
</feature>
<evidence type="ECO:0000256" key="9">
    <source>
        <dbReference type="SAM" id="SignalP"/>
    </source>
</evidence>
<dbReference type="GO" id="GO:0009567">
    <property type="term" value="P:double fertilization forming a zygote and endosperm"/>
    <property type="evidence" value="ECO:0007669"/>
    <property type="project" value="InterPro"/>
</dbReference>
<evidence type="ECO:0000256" key="5">
    <source>
        <dbReference type="ARBA" id="ARBA00023279"/>
    </source>
</evidence>
<keyword evidence="4 9" id="KW-0732">Signal</keyword>
<dbReference type="GO" id="GO:0080155">
    <property type="term" value="P:regulation of double fertilization forming a zygote and endosperm"/>
    <property type="evidence" value="ECO:0007669"/>
    <property type="project" value="UniProtKB-ARBA"/>
</dbReference>
<feature type="chain" id="PRO_5041928495" description="Prolamin-like domain-containing protein" evidence="9">
    <location>
        <begin position="24"/>
        <end position="152"/>
    </location>
</feature>
<comment type="similarity">
    <text evidence="8">Belongs to the plant egg cell-secreted peptide family.</text>
</comment>
<reference evidence="11" key="1">
    <citation type="submission" date="2023-07" db="EMBL/GenBank/DDBJ databases">
        <title>A chromosome-level genome assembly of Lolium multiflorum.</title>
        <authorList>
            <person name="Chen Y."/>
            <person name="Copetti D."/>
            <person name="Kolliker R."/>
            <person name="Studer B."/>
        </authorList>
    </citation>
    <scope>NUCLEOTIDE SEQUENCE</scope>
    <source>
        <strain evidence="11">02402/16</strain>
        <tissue evidence="11">Leaf</tissue>
    </source>
</reference>
<comment type="subcellular location">
    <subcellularLocation>
        <location evidence="1">Cytoplasmic vesicle</location>
    </subcellularLocation>
    <subcellularLocation>
        <location evidence="2">Secreted</location>
    </subcellularLocation>
</comment>
<evidence type="ECO:0000256" key="6">
    <source>
        <dbReference type="ARBA" id="ARBA00023329"/>
    </source>
</evidence>
<evidence type="ECO:0000256" key="2">
    <source>
        <dbReference type="ARBA" id="ARBA00004613"/>
    </source>
</evidence>
<dbReference type="GO" id="GO:0031410">
    <property type="term" value="C:cytoplasmic vesicle"/>
    <property type="evidence" value="ECO:0007669"/>
    <property type="project" value="UniProtKB-SubCell"/>
</dbReference>